<evidence type="ECO:0000256" key="10">
    <source>
        <dbReference type="HAMAP-Rule" id="MF_00454"/>
    </source>
</evidence>
<proteinExistence type="inferred from homology"/>
<sequence length="125" mass="13669">MFKLIFIGCGGFLGAISRYLISKWVETSFESILPFGTLAVNVLGSFLLGFLMTFFLTKAPVYPELRTAITTGFLGALTTFSTFGYETVMLLEDKNIFFASLNVLSNLIIGLLFITAGIMLARAIS</sequence>
<dbReference type="OrthoDB" id="9815830at2"/>
<accession>A0A1I4KAV5</accession>
<dbReference type="GO" id="GO:0005886">
    <property type="term" value="C:plasma membrane"/>
    <property type="evidence" value="ECO:0007669"/>
    <property type="project" value="UniProtKB-SubCell"/>
</dbReference>
<gene>
    <name evidence="10" type="primary">fluC</name>
    <name evidence="10" type="synonym">crcB</name>
    <name evidence="11" type="ORF">SAMN02983006_01963</name>
</gene>
<comment type="activity regulation">
    <text evidence="10">Na(+) is not transported, but it plays an essential structural role and its presence is essential for fluoride channel function.</text>
</comment>
<dbReference type="GO" id="GO:0046872">
    <property type="term" value="F:metal ion binding"/>
    <property type="evidence" value="ECO:0007669"/>
    <property type="project" value="UniProtKB-KW"/>
</dbReference>
<protein>
    <recommendedName>
        <fullName evidence="10">Fluoride-specific ion channel FluC</fullName>
    </recommendedName>
</protein>
<organism evidence="11 12">
    <name type="scientific">Halanaerobium salsuginis</name>
    <dbReference type="NCBI Taxonomy" id="29563"/>
    <lineage>
        <taxon>Bacteria</taxon>
        <taxon>Bacillati</taxon>
        <taxon>Bacillota</taxon>
        <taxon>Clostridia</taxon>
        <taxon>Halanaerobiales</taxon>
        <taxon>Halanaerobiaceae</taxon>
        <taxon>Halanaerobium</taxon>
    </lineage>
</organism>
<keyword evidence="4 10" id="KW-1133">Transmembrane helix</keyword>
<keyword evidence="3 10" id="KW-0812">Transmembrane</keyword>
<dbReference type="EMBL" id="FOTI01000029">
    <property type="protein sequence ID" value="SFL75820.1"/>
    <property type="molecule type" value="Genomic_DNA"/>
</dbReference>
<dbReference type="HAMAP" id="MF_00454">
    <property type="entry name" value="FluC"/>
    <property type="match status" value="1"/>
</dbReference>
<keyword evidence="5 10" id="KW-0472">Membrane</keyword>
<dbReference type="Pfam" id="PF02537">
    <property type="entry name" value="CRCB"/>
    <property type="match status" value="1"/>
</dbReference>
<evidence type="ECO:0000256" key="4">
    <source>
        <dbReference type="ARBA" id="ARBA00022989"/>
    </source>
</evidence>
<dbReference type="PANTHER" id="PTHR28259">
    <property type="entry name" value="FLUORIDE EXPORT PROTEIN 1-RELATED"/>
    <property type="match status" value="1"/>
</dbReference>
<dbReference type="GO" id="GO:0062054">
    <property type="term" value="F:fluoride channel activity"/>
    <property type="evidence" value="ECO:0007669"/>
    <property type="project" value="UniProtKB-UniRule"/>
</dbReference>
<comment type="subcellular location">
    <subcellularLocation>
        <location evidence="1 10">Cell membrane</location>
        <topology evidence="1 10">Multi-pass membrane protein</topology>
    </subcellularLocation>
</comment>
<evidence type="ECO:0000256" key="1">
    <source>
        <dbReference type="ARBA" id="ARBA00004651"/>
    </source>
</evidence>
<feature type="binding site" evidence="10">
    <location>
        <position position="78"/>
    </location>
    <ligand>
        <name>Na(+)</name>
        <dbReference type="ChEBI" id="CHEBI:29101"/>
        <note>structural</note>
    </ligand>
</feature>
<keyword evidence="10" id="KW-0479">Metal-binding</keyword>
<dbReference type="AlphaFoldDB" id="A0A1I4KAV5"/>
<dbReference type="PANTHER" id="PTHR28259:SF1">
    <property type="entry name" value="FLUORIDE EXPORT PROTEIN 1-RELATED"/>
    <property type="match status" value="1"/>
</dbReference>
<evidence type="ECO:0000256" key="5">
    <source>
        <dbReference type="ARBA" id="ARBA00023136"/>
    </source>
</evidence>
<keyword evidence="12" id="KW-1185">Reference proteome</keyword>
<keyword evidence="10" id="KW-0915">Sodium</keyword>
<comment type="function">
    <text evidence="9 10">Fluoride-specific ion channel. Important for reducing fluoride concentration in the cell, thus reducing its toxicity.</text>
</comment>
<evidence type="ECO:0000256" key="3">
    <source>
        <dbReference type="ARBA" id="ARBA00022692"/>
    </source>
</evidence>
<feature type="transmembrane region" description="Helical" evidence="10">
    <location>
        <begin position="68"/>
        <end position="85"/>
    </location>
</feature>
<feature type="transmembrane region" description="Helical" evidence="10">
    <location>
        <begin position="97"/>
        <end position="121"/>
    </location>
</feature>
<dbReference type="GO" id="GO:0140114">
    <property type="term" value="P:cellular detoxification of fluoride"/>
    <property type="evidence" value="ECO:0007669"/>
    <property type="project" value="UniProtKB-UniRule"/>
</dbReference>
<comment type="similarity">
    <text evidence="7 10">Belongs to the fluoride channel Fluc/FEX (TC 1.A.43) family.</text>
</comment>
<evidence type="ECO:0000256" key="6">
    <source>
        <dbReference type="ARBA" id="ARBA00023303"/>
    </source>
</evidence>
<keyword evidence="2 10" id="KW-1003">Cell membrane</keyword>
<comment type="catalytic activity">
    <reaction evidence="8">
        <text>fluoride(in) = fluoride(out)</text>
        <dbReference type="Rhea" id="RHEA:76159"/>
        <dbReference type="ChEBI" id="CHEBI:17051"/>
    </reaction>
    <physiologicalReaction direction="left-to-right" evidence="8">
        <dbReference type="Rhea" id="RHEA:76160"/>
    </physiologicalReaction>
</comment>
<keyword evidence="10" id="KW-0813">Transport</keyword>
<reference evidence="11 12" key="1">
    <citation type="submission" date="2016-10" db="EMBL/GenBank/DDBJ databases">
        <authorList>
            <person name="de Groot N.N."/>
        </authorList>
    </citation>
    <scope>NUCLEOTIDE SEQUENCE [LARGE SCALE GENOMIC DNA]</scope>
    <source>
        <strain evidence="11 12">ATCC 51327</strain>
    </source>
</reference>
<evidence type="ECO:0000313" key="12">
    <source>
        <dbReference type="Proteomes" id="UP000199006"/>
    </source>
</evidence>
<dbReference type="RefSeq" id="WP_089862037.1">
    <property type="nucleotide sequence ID" value="NZ_FOTI01000029.1"/>
</dbReference>
<name>A0A1I4KAV5_9FIRM</name>
<dbReference type="NCBIfam" id="TIGR00494">
    <property type="entry name" value="crcB"/>
    <property type="match status" value="1"/>
</dbReference>
<feature type="binding site" evidence="10">
    <location>
        <position position="75"/>
    </location>
    <ligand>
        <name>Na(+)</name>
        <dbReference type="ChEBI" id="CHEBI:29101"/>
        <note>structural</note>
    </ligand>
</feature>
<evidence type="ECO:0000256" key="2">
    <source>
        <dbReference type="ARBA" id="ARBA00022475"/>
    </source>
</evidence>
<dbReference type="InterPro" id="IPR003691">
    <property type="entry name" value="FluC"/>
</dbReference>
<evidence type="ECO:0000256" key="9">
    <source>
        <dbReference type="ARBA" id="ARBA00049940"/>
    </source>
</evidence>
<evidence type="ECO:0000256" key="8">
    <source>
        <dbReference type="ARBA" id="ARBA00035585"/>
    </source>
</evidence>
<evidence type="ECO:0000256" key="7">
    <source>
        <dbReference type="ARBA" id="ARBA00035120"/>
    </source>
</evidence>
<keyword evidence="6 10" id="KW-0407">Ion channel</keyword>
<keyword evidence="10" id="KW-0406">Ion transport</keyword>
<dbReference type="Proteomes" id="UP000199006">
    <property type="component" value="Unassembled WGS sequence"/>
</dbReference>
<evidence type="ECO:0000313" key="11">
    <source>
        <dbReference type="EMBL" id="SFL75820.1"/>
    </source>
</evidence>
<feature type="transmembrane region" description="Helical" evidence="10">
    <location>
        <begin position="32"/>
        <end position="56"/>
    </location>
</feature>